<organism evidence="3 4">
    <name type="scientific">Adlercreutzia wanghongyangiae</name>
    <dbReference type="NCBI Taxonomy" id="3111451"/>
    <lineage>
        <taxon>Bacteria</taxon>
        <taxon>Bacillati</taxon>
        <taxon>Actinomycetota</taxon>
        <taxon>Coriobacteriia</taxon>
        <taxon>Eggerthellales</taxon>
        <taxon>Eggerthellaceae</taxon>
        <taxon>Adlercreutzia</taxon>
    </lineage>
</organism>
<name>A0ABU6IFI0_9ACTN</name>
<feature type="transmembrane region" description="Helical" evidence="1">
    <location>
        <begin position="79"/>
        <end position="96"/>
    </location>
</feature>
<keyword evidence="1" id="KW-1133">Transmembrane helix</keyword>
<dbReference type="EMBL" id="JAYMFF010000002">
    <property type="protein sequence ID" value="MEC4175208.1"/>
    <property type="molecule type" value="Genomic_DNA"/>
</dbReference>
<feature type="domain" description="Phosphatidic acid phosphatase type 2/haloperoxidase" evidence="2">
    <location>
        <begin position="77"/>
        <end position="187"/>
    </location>
</feature>
<evidence type="ECO:0000259" key="2">
    <source>
        <dbReference type="SMART" id="SM00014"/>
    </source>
</evidence>
<evidence type="ECO:0000313" key="4">
    <source>
        <dbReference type="Proteomes" id="UP001349994"/>
    </source>
</evidence>
<dbReference type="Proteomes" id="UP001349994">
    <property type="component" value="Unassembled WGS sequence"/>
</dbReference>
<keyword evidence="4" id="KW-1185">Reference proteome</keyword>
<feature type="transmembrane region" description="Helical" evidence="1">
    <location>
        <begin position="53"/>
        <end position="72"/>
    </location>
</feature>
<sequence>MLLSGMMAERVPAERKDGTVRDGASYAARYERKTRALRSRPWAVALLRGANKALTLLFYLAYAALFGCLLFQGESAARLVWLVVVPGAAFVVVSWYRRHFDAPRPYECCPIDPLISRDGTGRSFPSRHAFSAFAIASCWFAACAPAAAVLLIGAALLALCRVAGGVHFPRDVIVGGALGVAAGGLAAALFLLL</sequence>
<feature type="transmembrane region" description="Helical" evidence="1">
    <location>
        <begin position="172"/>
        <end position="192"/>
    </location>
</feature>
<dbReference type="CDD" id="cd01610">
    <property type="entry name" value="PAP2_like"/>
    <property type="match status" value="1"/>
</dbReference>
<accession>A0ABU6IFI0</accession>
<dbReference type="SUPFAM" id="SSF48317">
    <property type="entry name" value="Acid phosphatase/Vanadium-dependent haloperoxidase"/>
    <property type="match status" value="1"/>
</dbReference>
<feature type="transmembrane region" description="Helical" evidence="1">
    <location>
        <begin position="132"/>
        <end position="160"/>
    </location>
</feature>
<proteinExistence type="predicted"/>
<keyword evidence="1" id="KW-0812">Transmembrane</keyword>
<evidence type="ECO:0000256" key="1">
    <source>
        <dbReference type="SAM" id="Phobius"/>
    </source>
</evidence>
<gene>
    <name evidence="3" type="ORF">VIN30_01950</name>
</gene>
<dbReference type="InterPro" id="IPR000326">
    <property type="entry name" value="PAP2/HPO"/>
</dbReference>
<reference evidence="3 4" key="1">
    <citation type="submission" date="2024-01" db="EMBL/GenBank/DDBJ databases">
        <title>novel species in genus Adlercreutzia.</title>
        <authorList>
            <person name="Liu X."/>
        </authorList>
    </citation>
    <scope>NUCLEOTIDE SEQUENCE [LARGE SCALE GENOMIC DNA]</scope>
    <source>
        <strain evidence="3 4">R7</strain>
    </source>
</reference>
<dbReference type="SMART" id="SM00014">
    <property type="entry name" value="acidPPc"/>
    <property type="match status" value="1"/>
</dbReference>
<keyword evidence="1" id="KW-0472">Membrane</keyword>
<protein>
    <submittedName>
        <fullName evidence="3">Phosphatase PAP2 family protein</fullName>
    </submittedName>
</protein>
<dbReference type="Gene3D" id="1.20.144.10">
    <property type="entry name" value="Phosphatidic acid phosphatase type 2/haloperoxidase"/>
    <property type="match status" value="1"/>
</dbReference>
<evidence type="ECO:0000313" key="3">
    <source>
        <dbReference type="EMBL" id="MEC4175208.1"/>
    </source>
</evidence>
<dbReference type="Pfam" id="PF01569">
    <property type="entry name" value="PAP2"/>
    <property type="match status" value="1"/>
</dbReference>
<comment type="caution">
    <text evidence="3">The sequence shown here is derived from an EMBL/GenBank/DDBJ whole genome shotgun (WGS) entry which is preliminary data.</text>
</comment>
<dbReference type="InterPro" id="IPR036938">
    <property type="entry name" value="PAP2/HPO_sf"/>
</dbReference>